<protein>
    <submittedName>
        <fullName evidence="12">Si:dkey-43p13.5</fullName>
    </submittedName>
</protein>
<dbReference type="PROSITE" id="PS50071">
    <property type="entry name" value="HOMEOBOX_2"/>
    <property type="match status" value="1"/>
</dbReference>
<keyword evidence="5 7" id="KW-0539">Nucleus</keyword>
<dbReference type="CDD" id="cd00086">
    <property type="entry name" value="homeodomain"/>
    <property type="match status" value="1"/>
</dbReference>
<keyword evidence="2" id="KW-0217">Developmental protein</keyword>
<dbReference type="PANTHER" id="PTHR46799">
    <property type="entry name" value="HOMEOBOX PROTEIN UNC-4 HOMOLOG"/>
    <property type="match status" value="1"/>
</dbReference>
<dbReference type="GeneTree" id="ENSGT00940000165437"/>
<keyword evidence="13" id="KW-1185">Reference proteome</keyword>
<accession>A0A8C4MZD2</accession>
<dbReference type="PANTHER" id="PTHR46799:SF2">
    <property type="entry name" value="HOMEOBOX DOMAIN-CONTAINING PROTEIN"/>
    <property type="match status" value="1"/>
</dbReference>
<evidence type="ECO:0000256" key="2">
    <source>
        <dbReference type="ARBA" id="ARBA00022473"/>
    </source>
</evidence>
<evidence type="ECO:0000259" key="11">
    <source>
        <dbReference type="PROSITE" id="PS50803"/>
    </source>
</evidence>
<dbReference type="Pfam" id="PF00046">
    <property type="entry name" value="Homeodomain"/>
    <property type="match status" value="1"/>
</dbReference>
<dbReference type="PROSITE" id="PS00027">
    <property type="entry name" value="HOMEOBOX_1"/>
    <property type="match status" value="1"/>
</dbReference>
<feature type="domain" description="OAR" evidence="11">
    <location>
        <begin position="270"/>
        <end position="283"/>
    </location>
</feature>
<dbReference type="GO" id="GO:1990837">
    <property type="term" value="F:sequence-specific double-stranded DNA binding"/>
    <property type="evidence" value="ECO:0007669"/>
    <property type="project" value="TreeGrafter"/>
</dbReference>
<comment type="similarity">
    <text evidence="6">Belongs to the paired homeobox family. Unc-4 subfamily.</text>
</comment>
<dbReference type="InterPro" id="IPR003654">
    <property type="entry name" value="OAR_dom"/>
</dbReference>
<organism evidence="12 13">
    <name type="scientific">Eptatretus burgeri</name>
    <name type="common">Inshore hagfish</name>
    <dbReference type="NCBI Taxonomy" id="7764"/>
    <lineage>
        <taxon>Eukaryota</taxon>
        <taxon>Metazoa</taxon>
        <taxon>Chordata</taxon>
        <taxon>Craniata</taxon>
        <taxon>Vertebrata</taxon>
        <taxon>Cyclostomata</taxon>
        <taxon>Myxini</taxon>
        <taxon>Myxiniformes</taxon>
        <taxon>Myxinidae</taxon>
        <taxon>Eptatretinae</taxon>
        <taxon>Eptatretus</taxon>
    </lineage>
</organism>
<evidence type="ECO:0000256" key="3">
    <source>
        <dbReference type="ARBA" id="ARBA00023125"/>
    </source>
</evidence>
<dbReference type="GO" id="GO:0000981">
    <property type="term" value="F:DNA-binding transcription factor activity, RNA polymerase II-specific"/>
    <property type="evidence" value="ECO:0007669"/>
    <property type="project" value="InterPro"/>
</dbReference>
<evidence type="ECO:0000256" key="4">
    <source>
        <dbReference type="ARBA" id="ARBA00023155"/>
    </source>
</evidence>
<dbReference type="SMART" id="SM00389">
    <property type="entry name" value="HOX"/>
    <property type="match status" value="1"/>
</dbReference>
<dbReference type="Proteomes" id="UP000694388">
    <property type="component" value="Unplaced"/>
</dbReference>
<feature type="compositionally biased region" description="Acidic residues" evidence="9">
    <location>
        <begin position="175"/>
        <end position="184"/>
    </location>
</feature>
<dbReference type="InterPro" id="IPR009057">
    <property type="entry name" value="Homeodomain-like_sf"/>
</dbReference>
<feature type="DNA-binding region" description="Homeobox" evidence="7">
    <location>
        <begin position="92"/>
        <end position="151"/>
    </location>
</feature>
<dbReference type="Gene3D" id="1.10.10.60">
    <property type="entry name" value="Homeodomain-like"/>
    <property type="match status" value="1"/>
</dbReference>
<reference evidence="12" key="2">
    <citation type="submission" date="2025-09" db="UniProtKB">
        <authorList>
            <consortium name="Ensembl"/>
        </authorList>
    </citation>
    <scope>IDENTIFICATION</scope>
</reference>
<evidence type="ECO:0000256" key="8">
    <source>
        <dbReference type="RuleBase" id="RU000682"/>
    </source>
</evidence>
<evidence type="ECO:0000256" key="1">
    <source>
        <dbReference type="ARBA" id="ARBA00004123"/>
    </source>
</evidence>
<keyword evidence="4 7" id="KW-0371">Homeobox</keyword>
<evidence type="ECO:0000256" key="5">
    <source>
        <dbReference type="ARBA" id="ARBA00023242"/>
    </source>
</evidence>
<reference evidence="12" key="1">
    <citation type="submission" date="2025-08" db="UniProtKB">
        <authorList>
            <consortium name="Ensembl"/>
        </authorList>
    </citation>
    <scope>IDENTIFICATION</scope>
</reference>
<dbReference type="Ensembl" id="ENSEBUT00000000401.1">
    <property type="protein sequence ID" value="ENSEBUP00000000112.1"/>
    <property type="gene ID" value="ENSEBUG00000000374.1"/>
</dbReference>
<dbReference type="SUPFAM" id="SSF46689">
    <property type="entry name" value="Homeodomain-like"/>
    <property type="match status" value="1"/>
</dbReference>
<feature type="region of interest" description="Disordered" evidence="9">
    <location>
        <begin position="165"/>
        <end position="219"/>
    </location>
</feature>
<feature type="domain" description="Homeobox" evidence="10">
    <location>
        <begin position="90"/>
        <end position="150"/>
    </location>
</feature>
<dbReference type="InterPro" id="IPR001356">
    <property type="entry name" value="HD"/>
</dbReference>
<dbReference type="Pfam" id="PF03826">
    <property type="entry name" value="OAR"/>
    <property type="match status" value="1"/>
</dbReference>
<dbReference type="PROSITE" id="PS50803">
    <property type="entry name" value="OAR"/>
    <property type="match status" value="1"/>
</dbReference>
<evidence type="ECO:0000259" key="10">
    <source>
        <dbReference type="PROSITE" id="PS50071"/>
    </source>
</evidence>
<dbReference type="FunFam" id="1.10.10.60:FF:000057">
    <property type="entry name" value="Short stature homeobox 2"/>
    <property type="match status" value="1"/>
</dbReference>
<feature type="compositionally biased region" description="Low complexity" evidence="9">
    <location>
        <begin position="196"/>
        <end position="205"/>
    </location>
</feature>
<dbReference type="AlphaFoldDB" id="A0A8C4MZD2"/>
<evidence type="ECO:0000313" key="13">
    <source>
        <dbReference type="Proteomes" id="UP000694388"/>
    </source>
</evidence>
<evidence type="ECO:0000313" key="12">
    <source>
        <dbReference type="Ensembl" id="ENSEBUP00000000112.1"/>
    </source>
</evidence>
<comment type="subcellular location">
    <subcellularLocation>
        <location evidence="1 7 8">Nucleus</location>
    </subcellularLocation>
</comment>
<sequence length="299" mass="32957">MFRPGSLLLPYPSALLPSTAPLPPSGLRALHAFTPSVLSLHHHPPPRPLCAYQALLAGYVPPEPCKQALILASQAAGLQGITELDETKPVKQRRARANYSGWQLEELERAFEMTHYPDVFMREALALRLDLIEARVQVWFQNRRAKLRRQLKLVGKEGELVGHVAPLSRVTNSTSEEEAMEEQSDERSSSVTPQQTTVASSTTHSSSHRATSKTEKGMVNEPTRSFKIPKNVLTEGCGMITQILHTSRIELLGDTHDAALFLSPDERRSSSIAALRAKAKEHVAVIEQAAGLVLTDQLL</sequence>
<dbReference type="GO" id="GO:0005634">
    <property type="term" value="C:nucleus"/>
    <property type="evidence" value="ECO:0007669"/>
    <property type="project" value="UniProtKB-SubCell"/>
</dbReference>
<name>A0A8C4MZD2_EPTBU</name>
<dbReference type="InterPro" id="IPR017970">
    <property type="entry name" value="Homeobox_CS"/>
</dbReference>
<evidence type="ECO:0000256" key="9">
    <source>
        <dbReference type="SAM" id="MobiDB-lite"/>
    </source>
</evidence>
<evidence type="ECO:0000256" key="7">
    <source>
        <dbReference type="PROSITE-ProRule" id="PRU00108"/>
    </source>
</evidence>
<evidence type="ECO:0000256" key="6">
    <source>
        <dbReference type="ARBA" id="ARBA00038351"/>
    </source>
</evidence>
<keyword evidence="3 7" id="KW-0238">DNA-binding</keyword>
<proteinExistence type="inferred from homology"/>